<dbReference type="Proteomes" id="UP000218288">
    <property type="component" value="Chromosome"/>
</dbReference>
<dbReference type="OrthoDB" id="7692537at2"/>
<dbReference type="InterPro" id="IPR036170">
    <property type="entry name" value="YezG-like_sf"/>
</dbReference>
<proteinExistence type="predicted"/>
<dbReference type="SUPFAM" id="SSF160424">
    <property type="entry name" value="BH3703-like"/>
    <property type="match status" value="1"/>
</dbReference>
<gene>
    <name evidence="1" type="ORF">MPPM_1364</name>
</gene>
<protein>
    <submittedName>
        <fullName evidence="1">Uncharacterized protein</fullName>
    </submittedName>
</protein>
<accession>A0A160PB16</accession>
<organism evidence="1 2">
    <name type="scientific">Methylorubrum populi</name>
    <dbReference type="NCBI Taxonomy" id="223967"/>
    <lineage>
        <taxon>Bacteria</taxon>
        <taxon>Pseudomonadati</taxon>
        <taxon>Pseudomonadota</taxon>
        <taxon>Alphaproteobacteria</taxon>
        <taxon>Hyphomicrobiales</taxon>
        <taxon>Methylobacteriaceae</taxon>
        <taxon>Methylorubrum</taxon>
    </lineage>
</organism>
<dbReference type="AlphaFoldDB" id="A0A160PB16"/>
<evidence type="ECO:0000313" key="2">
    <source>
        <dbReference type="Proteomes" id="UP000218288"/>
    </source>
</evidence>
<evidence type="ECO:0000313" key="1">
    <source>
        <dbReference type="EMBL" id="BAU89969.1"/>
    </source>
</evidence>
<sequence length="135" mass="15800">MGEQGTIEALHHEIGRLVVHDEAYLEQPWSSLSLVATMRDENTVQLHGYAYLDDGKTEAVTPRASTVAQRFVELHRAMRERDPRPWKAALMQIWRSDAKVSFFFEYDDAARWRVTPGNFREMREELRPKQEPDAR</sequence>
<dbReference type="EMBL" id="AP014809">
    <property type="protein sequence ID" value="BAU89969.1"/>
    <property type="molecule type" value="Genomic_DNA"/>
</dbReference>
<name>A0A160PB16_9HYPH</name>
<reference evidence="1 2" key="1">
    <citation type="journal article" date="2016" name="Genome Announc.">
        <title>Complete Genome Sequence of Methylobacterium populi P-1M, Isolated from Pink-Pigmented Household Biofilm.</title>
        <authorList>
            <person name="Morohoshi T."/>
            <person name="Ikeda T."/>
        </authorList>
    </citation>
    <scope>NUCLEOTIDE SEQUENCE [LARGE SCALE GENOMIC DNA]</scope>
    <source>
        <strain evidence="1 2">P-1M</strain>
    </source>
</reference>
<dbReference type="RefSeq" id="WP_096484379.1">
    <property type="nucleotide sequence ID" value="NZ_AP014809.1"/>
</dbReference>